<name>A0A811JU08_9BILA</name>
<keyword evidence="2" id="KW-1185">Reference proteome</keyword>
<dbReference type="EMBL" id="CAJFDH010000001">
    <property type="protein sequence ID" value="CAD5206720.1"/>
    <property type="molecule type" value="Genomic_DNA"/>
</dbReference>
<dbReference type="Proteomes" id="UP000783686">
    <property type="component" value="Unassembled WGS sequence"/>
</dbReference>
<organism evidence="1 2">
    <name type="scientific">Bursaphelenchus okinawaensis</name>
    <dbReference type="NCBI Taxonomy" id="465554"/>
    <lineage>
        <taxon>Eukaryota</taxon>
        <taxon>Metazoa</taxon>
        <taxon>Ecdysozoa</taxon>
        <taxon>Nematoda</taxon>
        <taxon>Chromadorea</taxon>
        <taxon>Rhabditida</taxon>
        <taxon>Tylenchina</taxon>
        <taxon>Tylenchomorpha</taxon>
        <taxon>Aphelenchoidea</taxon>
        <taxon>Aphelenchoididae</taxon>
        <taxon>Bursaphelenchus</taxon>
    </lineage>
</organism>
<reference evidence="1" key="1">
    <citation type="submission" date="2020-09" db="EMBL/GenBank/DDBJ databases">
        <authorList>
            <person name="Kikuchi T."/>
        </authorList>
    </citation>
    <scope>NUCLEOTIDE SEQUENCE</scope>
    <source>
        <strain evidence="1">SH1</strain>
    </source>
</reference>
<accession>A0A811JU08</accession>
<evidence type="ECO:0000313" key="2">
    <source>
        <dbReference type="Proteomes" id="UP000614601"/>
    </source>
</evidence>
<gene>
    <name evidence="1" type="ORF">BOKJ2_LOCUS1404</name>
</gene>
<dbReference type="EMBL" id="CAJFCW020000001">
    <property type="protein sequence ID" value="CAG9082897.1"/>
    <property type="molecule type" value="Genomic_DNA"/>
</dbReference>
<protein>
    <submittedName>
        <fullName evidence="1">Uncharacterized protein</fullName>
    </submittedName>
</protein>
<dbReference type="OrthoDB" id="5791358at2759"/>
<proteinExistence type="predicted"/>
<dbReference type="Proteomes" id="UP000614601">
    <property type="component" value="Unassembled WGS sequence"/>
</dbReference>
<sequence length="461" mass="52786">MSSIAAFSEIRKCLDIIYKEEDVKENVIKMDEIISEVNLFNSTKVRELVKFRFPKLFETYVVRDSSSFVSALLCYSLFKVVAFEHHYGFGTDLTLWEVLDEVHDSKKNLVYQLATCLLLRGDEEVLNKHKKEALKLLKNRKSFDEDYLNLLSDFITAYKTALLRFFDSEVLELYVESDEANTEKMEVEIPQKKTSEGEASFHILIEAYGNGGVKSVIAASTSLSNNKLTELIADLVLDVFSESDFHKILGVIRSWVLYRPGFKFSITEKLCDLMERENYRTESMKLLTAIARDKSSKVMIHPSFLNFCIQITHCPELLTNTVTEEKLEFALAKSNFLTTLITRFDGYLSQHGIISGYVSDLISFLYLVKKSELAGENAALLEHSLKFLIQAIGESKKMLWDLPFVMSNNLKAQRNPLLPMLMGLKHSNQVQTSLLSTNLPAHDKQLFALLMKHYKQVKTRV</sequence>
<dbReference type="AlphaFoldDB" id="A0A811JU08"/>
<comment type="caution">
    <text evidence="1">The sequence shown here is derived from an EMBL/GenBank/DDBJ whole genome shotgun (WGS) entry which is preliminary data.</text>
</comment>
<evidence type="ECO:0000313" key="1">
    <source>
        <dbReference type="EMBL" id="CAD5206720.1"/>
    </source>
</evidence>